<name>A0A3M7QD69_BRAPC</name>
<keyword evidence="2" id="KW-1185">Reference proteome</keyword>
<comment type="caution">
    <text evidence="1">The sequence shown here is derived from an EMBL/GenBank/DDBJ whole genome shotgun (WGS) entry which is preliminary data.</text>
</comment>
<dbReference type="AlphaFoldDB" id="A0A3M7QD69"/>
<gene>
    <name evidence="1" type="ORF">BpHYR1_003551</name>
</gene>
<evidence type="ECO:0000313" key="1">
    <source>
        <dbReference type="EMBL" id="RNA09377.1"/>
    </source>
</evidence>
<sequence length="96" mass="10987">MDKSRTGTKRLNFSSIFSNISLVVQLSMLHFFAEEILFNLYQLDGFRQCNFLISDQFSKGNKISFVSIKSVSLCLYECTLNLELQIADQSNGTIFK</sequence>
<accession>A0A3M7QD69</accession>
<evidence type="ECO:0000313" key="2">
    <source>
        <dbReference type="Proteomes" id="UP000276133"/>
    </source>
</evidence>
<organism evidence="1 2">
    <name type="scientific">Brachionus plicatilis</name>
    <name type="common">Marine rotifer</name>
    <name type="synonym">Brachionus muelleri</name>
    <dbReference type="NCBI Taxonomy" id="10195"/>
    <lineage>
        <taxon>Eukaryota</taxon>
        <taxon>Metazoa</taxon>
        <taxon>Spiralia</taxon>
        <taxon>Gnathifera</taxon>
        <taxon>Rotifera</taxon>
        <taxon>Eurotatoria</taxon>
        <taxon>Monogononta</taxon>
        <taxon>Pseudotrocha</taxon>
        <taxon>Ploima</taxon>
        <taxon>Brachionidae</taxon>
        <taxon>Brachionus</taxon>
    </lineage>
</organism>
<proteinExistence type="predicted"/>
<dbReference type="EMBL" id="REGN01006472">
    <property type="protein sequence ID" value="RNA09377.1"/>
    <property type="molecule type" value="Genomic_DNA"/>
</dbReference>
<dbReference type="Proteomes" id="UP000276133">
    <property type="component" value="Unassembled WGS sequence"/>
</dbReference>
<reference evidence="1 2" key="1">
    <citation type="journal article" date="2018" name="Sci. Rep.">
        <title>Genomic signatures of local adaptation to the degree of environmental predictability in rotifers.</title>
        <authorList>
            <person name="Franch-Gras L."/>
            <person name="Hahn C."/>
            <person name="Garcia-Roger E.M."/>
            <person name="Carmona M.J."/>
            <person name="Serra M."/>
            <person name="Gomez A."/>
        </authorList>
    </citation>
    <scope>NUCLEOTIDE SEQUENCE [LARGE SCALE GENOMIC DNA]</scope>
    <source>
        <strain evidence="1">HYR1</strain>
    </source>
</reference>
<protein>
    <submittedName>
        <fullName evidence="1">Uncharacterized protein</fullName>
    </submittedName>
</protein>